<comment type="caution">
    <text evidence="1">The sequence shown here is derived from an EMBL/GenBank/DDBJ whole genome shotgun (WGS) entry which is preliminary data.</text>
</comment>
<protein>
    <submittedName>
        <fullName evidence="1">HEAT repeat-containing protein</fullName>
    </submittedName>
</protein>
<dbReference type="InterPro" id="IPR016024">
    <property type="entry name" value="ARM-type_fold"/>
</dbReference>
<sequence length="196" mass="21399">MAMRTPTPLLRDLADVGVHVGDLWDLVNTDATYRAAVPVLLDWLRHADDRVPSQESAQIKEGLLRALTVREARPAAAPEIIRQFREIHDPLVRWAAGNALSVVADDSVFDELASLVRDTRYGTARQMIVQGLGRSKDPRAPGLLIGLLPDDDVVIHALNALARVKAPGARAAVTELLGHPRVVVRKTAEKALKKLP</sequence>
<dbReference type="Gene3D" id="1.25.10.10">
    <property type="entry name" value="Leucine-rich Repeat Variant"/>
    <property type="match status" value="1"/>
</dbReference>
<keyword evidence="2" id="KW-1185">Reference proteome</keyword>
<evidence type="ECO:0000313" key="2">
    <source>
        <dbReference type="Proteomes" id="UP000763557"/>
    </source>
</evidence>
<reference evidence="1 2" key="1">
    <citation type="submission" date="2020-01" db="EMBL/GenBank/DDBJ databases">
        <title>Kibdelosporangium persica a novel Actinomycetes from a hot desert in Iran.</title>
        <authorList>
            <person name="Safaei N."/>
            <person name="Zaburannyi N."/>
            <person name="Mueller R."/>
            <person name="Wink J."/>
        </authorList>
    </citation>
    <scope>NUCLEOTIDE SEQUENCE [LARGE SCALE GENOMIC DNA]</scope>
    <source>
        <strain evidence="1 2">4NS15</strain>
    </source>
</reference>
<dbReference type="SUPFAM" id="SSF48371">
    <property type="entry name" value="ARM repeat"/>
    <property type="match status" value="1"/>
</dbReference>
<gene>
    <name evidence="1" type="ORF">GC106_83890</name>
</gene>
<organism evidence="1 2">
    <name type="scientific">Kibdelosporangium persicum</name>
    <dbReference type="NCBI Taxonomy" id="2698649"/>
    <lineage>
        <taxon>Bacteria</taxon>
        <taxon>Bacillati</taxon>
        <taxon>Actinomycetota</taxon>
        <taxon>Actinomycetes</taxon>
        <taxon>Pseudonocardiales</taxon>
        <taxon>Pseudonocardiaceae</taxon>
        <taxon>Kibdelosporangium</taxon>
    </lineage>
</organism>
<dbReference type="EMBL" id="JAAATY010000052">
    <property type="protein sequence ID" value="NRN71114.1"/>
    <property type="molecule type" value="Genomic_DNA"/>
</dbReference>
<accession>A0ABX2FJ12</accession>
<evidence type="ECO:0000313" key="1">
    <source>
        <dbReference type="EMBL" id="NRN71114.1"/>
    </source>
</evidence>
<name>A0ABX2FJ12_9PSEU</name>
<proteinExistence type="predicted"/>
<dbReference type="InterPro" id="IPR011989">
    <property type="entry name" value="ARM-like"/>
</dbReference>
<dbReference type="Proteomes" id="UP000763557">
    <property type="component" value="Unassembled WGS sequence"/>
</dbReference>